<accession>A0ABW3CEA7</accession>
<proteinExistence type="predicted"/>
<dbReference type="InterPro" id="IPR029045">
    <property type="entry name" value="ClpP/crotonase-like_dom_sf"/>
</dbReference>
<sequence>MDLPIDPTTLIYEVDGHVATVTLNRPAALNSFNQPMLEEFSHVWRTVREDDDVHAVVLRAAGERAFSTGIDVKERMEVHPNPWSYTDPGEYLSPKLNRVWKPVVTCVQGMAAGGAFYWINESDIVICSEDATFFDPHLTYGLTAALEPIGLARRVPLGEAL</sequence>
<protein>
    <submittedName>
        <fullName evidence="1">Enoyl-CoA hydratase/isomerase family protein</fullName>
    </submittedName>
</protein>
<dbReference type="SUPFAM" id="SSF52096">
    <property type="entry name" value="ClpP/crotonase"/>
    <property type="match status" value="1"/>
</dbReference>
<dbReference type="Gene3D" id="3.90.226.10">
    <property type="entry name" value="2-enoyl-CoA Hydratase, Chain A, domain 1"/>
    <property type="match status" value="1"/>
</dbReference>
<evidence type="ECO:0000313" key="1">
    <source>
        <dbReference type="EMBL" id="MFD0852623.1"/>
    </source>
</evidence>
<dbReference type="PANTHER" id="PTHR11941:SF54">
    <property type="entry name" value="ENOYL-COA HYDRATASE, MITOCHONDRIAL"/>
    <property type="match status" value="1"/>
</dbReference>
<dbReference type="EMBL" id="JBHTIR010001494">
    <property type="protein sequence ID" value="MFD0852623.1"/>
    <property type="molecule type" value="Genomic_DNA"/>
</dbReference>
<gene>
    <name evidence="1" type="ORF">ACFQ07_10330</name>
</gene>
<dbReference type="InterPro" id="IPR001753">
    <property type="entry name" value="Enoyl-CoA_hydra/iso"/>
</dbReference>
<dbReference type="Pfam" id="PF00378">
    <property type="entry name" value="ECH_1"/>
    <property type="match status" value="1"/>
</dbReference>
<organism evidence="1 2">
    <name type="scientific">Actinomadura adrarensis</name>
    <dbReference type="NCBI Taxonomy" id="1819600"/>
    <lineage>
        <taxon>Bacteria</taxon>
        <taxon>Bacillati</taxon>
        <taxon>Actinomycetota</taxon>
        <taxon>Actinomycetes</taxon>
        <taxon>Streptosporangiales</taxon>
        <taxon>Thermomonosporaceae</taxon>
        <taxon>Actinomadura</taxon>
    </lineage>
</organism>
<keyword evidence="2" id="KW-1185">Reference proteome</keyword>
<dbReference type="CDD" id="cd06558">
    <property type="entry name" value="crotonase-like"/>
    <property type="match status" value="1"/>
</dbReference>
<feature type="non-terminal residue" evidence="1">
    <location>
        <position position="161"/>
    </location>
</feature>
<reference evidence="2" key="1">
    <citation type="journal article" date="2019" name="Int. J. Syst. Evol. Microbiol.">
        <title>The Global Catalogue of Microorganisms (GCM) 10K type strain sequencing project: providing services to taxonomists for standard genome sequencing and annotation.</title>
        <authorList>
            <consortium name="The Broad Institute Genomics Platform"/>
            <consortium name="The Broad Institute Genome Sequencing Center for Infectious Disease"/>
            <person name="Wu L."/>
            <person name="Ma J."/>
        </authorList>
    </citation>
    <scope>NUCLEOTIDE SEQUENCE [LARGE SCALE GENOMIC DNA]</scope>
    <source>
        <strain evidence="2">JCM 31696</strain>
    </source>
</reference>
<name>A0ABW3CEA7_9ACTN</name>
<dbReference type="Proteomes" id="UP001597083">
    <property type="component" value="Unassembled WGS sequence"/>
</dbReference>
<evidence type="ECO:0000313" key="2">
    <source>
        <dbReference type="Proteomes" id="UP001597083"/>
    </source>
</evidence>
<dbReference type="PANTHER" id="PTHR11941">
    <property type="entry name" value="ENOYL-COA HYDRATASE-RELATED"/>
    <property type="match status" value="1"/>
</dbReference>
<comment type="caution">
    <text evidence="1">The sequence shown here is derived from an EMBL/GenBank/DDBJ whole genome shotgun (WGS) entry which is preliminary data.</text>
</comment>